<keyword evidence="8" id="KW-1185">Reference proteome</keyword>
<evidence type="ECO:0000256" key="2">
    <source>
        <dbReference type="ARBA" id="ARBA00022729"/>
    </source>
</evidence>
<dbReference type="AlphaFoldDB" id="A0A087A4S7"/>
<keyword evidence="5" id="KW-0449">Lipoprotein</keyword>
<evidence type="ECO:0000313" key="7">
    <source>
        <dbReference type="EMBL" id="KFI53777.1"/>
    </source>
</evidence>
<dbReference type="OrthoDB" id="3235892at2"/>
<evidence type="ECO:0000313" key="8">
    <source>
        <dbReference type="Proteomes" id="UP000029108"/>
    </source>
</evidence>
<dbReference type="RefSeq" id="WP_033492438.1">
    <property type="nucleotide sequence ID" value="NZ_JDUU01000003.1"/>
</dbReference>
<reference evidence="7 8" key="1">
    <citation type="submission" date="2014-03" db="EMBL/GenBank/DDBJ databases">
        <title>Genomics of Bifidobacteria.</title>
        <authorList>
            <person name="Ventura M."/>
            <person name="Milani C."/>
            <person name="Lugli G.A."/>
        </authorList>
    </citation>
    <scope>NUCLEOTIDE SEQUENCE [LARGE SCALE GENOMIC DNA]</scope>
    <source>
        <strain evidence="7 8">DSM 23969</strain>
    </source>
</reference>
<dbReference type="PANTHER" id="PTHR43649:SF33">
    <property type="entry name" value="POLYGALACTURONAN_RHAMNOGALACTURONAN-BINDING PROTEIN YTCQ"/>
    <property type="match status" value="1"/>
</dbReference>
<keyword evidence="1" id="KW-1003">Cell membrane</keyword>
<gene>
    <name evidence="7" type="ORF">BBIA_1374</name>
</gene>
<evidence type="ECO:0000256" key="5">
    <source>
        <dbReference type="ARBA" id="ARBA00023288"/>
    </source>
</evidence>
<accession>A0A087A4S7</accession>
<organism evidence="7 8">
    <name type="scientific">Bifidobacterium biavatii DSM 23969</name>
    <dbReference type="NCBI Taxonomy" id="1437608"/>
    <lineage>
        <taxon>Bacteria</taxon>
        <taxon>Bacillati</taxon>
        <taxon>Actinomycetota</taxon>
        <taxon>Actinomycetes</taxon>
        <taxon>Bifidobacteriales</taxon>
        <taxon>Bifidobacteriaceae</taxon>
        <taxon>Bifidobacterium</taxon>
    </lineage>
</organism>
<keyword evidence="4" id="KW-0564">Palmitate</keyword>
<keyword evidence="3" id="KW-0472">Membrane</keyword>
<name>A0A087A4S7_9BIFI</name>
<dbReference type="PANTHER" id="PTHR43649">
    <property type="entry name" value="ARABINOSE-BINDING PROTEIN-RELATED"/>
    <property type="match status" value="1"/>
</dbReference>
<keyword evidence="2 6" id="KW-0732">Signal</keyword>
<proteinExistence type="predicted"/>
<evidence type="ECO:0000256" key="4">
    <source>
        <dbReference type="ARBA" id="ARBA00023139"/>
    </source>
</evidence>
<dbReference type="Proteomes" id="UP000029108">
    <property type="component" value="Unassembled WGS sequence"/>
</dbReference>
<dbReference type="STRING" id="1437608.GCA_000771645_01595"/>
<feature type="chain" id="PRO_5001818207" evidence="6">
    <location>
        <begin position="31"/>
        <end position="561"/>
    </location>
</feature>
<dbReference type="eggNOG" id="COG1653">
    <property type="taxonomic scope" value="Bacteria"/>
</dbReference>
<sequence length="561" mass="61743">MNKKYIARMSAAAAAAAMVVPLAACGGSTAAGNPNEISIFSQGATYEGTLDGYVGKGIKDATGLTVKVTPSSVGGTDRFQTKLTTGNLGDLVLFGSRDALKQAIDAGQVLDLNTVKDKLPNVFRFKDGVKRMEKLDSGKVYAIPSGVAEKAELSKGDPVNVPAMRYDYYKELGSPEIKDYWSYKDVAEAMVKAHPKTEKGDNFYALSLFGGWDGTSAEQIRSIAYANGWTNNDGINGYTFINMDPINKKVQDLLEDDSLYLQGLKWANSIYQDGMLDPDSATQTWDDYLKKAEKGQSAMWIYGYMGNLNFNPVNKDLTAQKKGYERISNDSMNVVENVSTIGGTEGWFWGVAKNAKNQAGALKFLNYMYGDEGSFTFENGPEGVLWKMNADGKPELTDLGKGDWSANVPEKLGGGHVNETFKARVNGPTVNVNAVNPKYNSVSVYNQWDTYLTDNASELDKEWSADHDGALNMKAAMVKDKTVTAFPAKDVSQMEWSKEDQVVVSQVGDVIKQYSWKMIYTKDNAEFNSLEKDMVKKAKALGYDKLVKFETKFAQEYFDAE</sequence>
<evidence type="ECO:0000256" key="3">
    <source>
        <dbReference type="ARBA" id="ARBA00023136"/>
    </source>
</evidence>
<evidence type="ECO:0000256" key="1">
    <source>
        <dbReference type="ARBA" id="ARBA00022475"/>
    </source>
</evidence>
<comment type="caution">
    <text evidence="7">The sequence shown here is derived from an EMBL/GenBank/DDBJ whole genome shotgun (WGS) entry which is preliminary data.</text>
</comment>
<dbReference type="Gene3D" id="3.40.190.10">
    <property type="entry name" value="Periplasmic binding protein-like II"/>
    <property type="match status" value="2"/>
</dbReference>
<dbReference type="EMBL" id="JGYN01000002">
    <property type="protein sequence ID" value="KFI53777.1"/>
    <property type="molecule type" value="Genomic_DNA"/>
</dbReference>
<dbReference type="InterPro" id="IPR050490">
    <property type="entry name" value="Bact_solute-bd_prot1"/>
</dbReference>
<dbReference type="InterPro" id="IPR006059">
    <property type="entry name" value="SBP"/>
</dbReference>
<dbReference type="Pfam" id="PF01547">
    <property type="entry name" value="SBP_bac_1"/>
    <property type="match status" value="1"/>
</dbReference>
<dbReference type="SUPFAM" id="SSF53850">
    <property type="entry name" value="Periplasmic binding protein-like II"/>
    <property type="match status" value="1"/>
</dbReference>
<feature type="signal peptide" evidence="6">
    <location>
        <begin position="1"/>
        <end position="30"/>
    </location>
</feature>
<protein>
    <submittedName>
        <fullName evidence="7">Sugar ABC transporter periplasmic protein</fullName>
    </submittedName>
</protein>
<evidence type="ECO:0000256" key="6">
    <source>
        <dbReference type="SAM" id="SignalP"/>
    </source>
</evidence>